<gene>
    <name evidence="1" type="ORF">ACFFIX_05400</name>
</gene>
<comment type="caution">
    <text evidence="1">The sequence shown here is derived from an EMBL/GenBank/DDBJ whole genome shotgun (WGS) entry which is preliminary data.</text>
</comment>
<evidence type="ECO:0000313" key="2">
    <source>
        <dbReference type="Proteomes" id="UP001589854"/>
    </source>
</evidence>
<name>A0ABV6GBC8_9BACI</name>
<dbReference type="Pfam" id="PF10835">
    <property type="entry name" value="DUF2573"/>
    <property type="match status" value="1"/>
</dbReference>
<accession>A0ABV6GBC8</accession>
<proteinExistence type="predicted"/>
<sequence length="90" mass="10466">MNHKLEEQFEGLLEKYTELLLGEATPELKDKVKMWALYTHIAKSMPPLAKHWNESYPDAKENMKSLISEIKTINETYRAEKAQSNLGEEN</sequence>
<dbReference type="RefSeq" id="WP_378931363.1">
    <property type="nucleotide sequence ID" value="NZ_JBHLVO010000003.1"/>
</dbReference>
<dbReference type="InterPro" id="IPR020393">
    <property type="entry name" value="Uncharacterised_YusU"/>
</dbReference>
<evidence type="ECO:0000313" key="1">
    <source>
        <dbReference type="EMBL" id="MFC0270884.1"/>
    </source>
</evidence>
<protein>
    <submittedName>
        <fullName evidence="1">YusU family protein</fullName>
    </submittedName>
</protein>
<reference evidence="1 2" key="1">
    <citation type="submission" date="2024-09" db="EMBL/GenBank/DDBJ databases">
        <authorList>
            <person name="Sun Q."/>
            <person name="Mori K."/>
        </authorList>
    </citation>
    <scope>NUCLEOTIDE SEQUENCE [LARGE SCALE GENOMIC DNA]</scope>
    <source>
        <strain evidence="1 2">CCM 7228</strain>
    </source>
</reference>
<keyword evidence="2" id="KW-1185">Reference proteome</keyword>
<organism evidence="1 2">
    <name type="scientific">Metabacillus herbersteinensis</name>
    <dbReference type="NCBI Taxonomy" id="283816"/>
    <lineage>
        <taxon>Bacteria</taxon>
        <taxon>Bacillati</taxon>
        <taxon>Bacillota</taxon>
        <taxon>Bacilli</taxon>
        <taxon>Bacillales</taxon>
        <taxon>Bacillaceae</taxon>
        <taxon>Metabacillus</taxon>
    </lineage>
</organism>
<dbReference type="EMBL" id="JBHLVO010000003">
    <property type="protein sequence ID" value="MFC0270884.1"/>
    <property type="molecule type" value="Genomic_DNA"/>
</dbReference>
<dbReference type="Proteomes" id="UP001589854">
    <property type="component" value="Unassembled WGS sequence"/>
</dbReference>